<evidence type="ECO:0000313" key="2">
    <source>
        <dbReference type="Proteomes" id="UP000188637"/>
    </source>
</evidence>
<reference evidence="1" key="1">
    <citation type="submission" date="2016-08" db="EMBL/GenBank/DDBJ databases">
        <authorList>
            <person name="Ngugi D.K."/>
            <person name="Miyake S."/>
            <person name="Stingl U."/>
        </authorList>
    </citation>
    <scope>NUCLEOTIDE SEQUENCE</scope>
    <source>
        <strain evidence="1">SCG-D08WGA-EpuloA1</strain>
    </source>
</reference>
<accession>A0ACC8XIC3</accession>
<dbReference type="Proteomes" id="UP000188637">
    <property type="component" value="Unassembled WGS sequence"/>
</dbReference>
<comment type="caution">
    <text evidence="1">The sequence shown here is derived from an EMBL/GenBank/DDBJ whole genome shotgun (WGS) entry which is preliminary data.</text>
</comment>
<organism evidence="1 2">
    <name type="scientific">Candidatus Epulonipiscium fishelsonii</name>
    <dbReference type="NCBI Taxonomy" id="77094"/>
    <lineage>
        <taxon>Bacteria</taxon>
        <taxon>Bacillati</taxon>
        <taxon>Bacillota</taxon>
        <taxon>Clostridia</taxon>
        <taxon>Lachnospirales</taxon>
        <taxon>Lachnospiraceae</taxon>
        <taxon>Candidatus Epulonipiscium</taxon>
    </lineage>
</organism>
<gene>
    <name evidence="1" type="ORF">AN640_05960</name>
</gene>
<sequence length="284" mass="32853">MQNSQNYGSFSMHLLMKEKIKQPSINEIINIAEKYLGELEVVTKEGLISLAVMDYMATFEEGCAPVQVLLSDCEDWDANNLDIMIKSQLWNCSDEDKEKVFKNCKYQIVGMDILGRSLHPHNRAKLLMSYLNVLMDLFPQCEAVLFSPSLKMIMADQIRNCEMPIKYRFIEFCVNFRFFNIENTTNKVVDTLGMNTLFLPDIQYYFHDMDPNWAINHAYNICEYLFDKGPILKNGENVCGVSDQGFDKELHWRCTEETSILAPERPVINIHTGQYATGNKFNKC</sequence>
<dbReference type="EMBL" id="LJHD01000130">
    <property type="protein sequence ID" value="ONI43984.1"/>
    <property type="molecule type" value="Genomic_DNA"/>
</dbReference>
<keyword evidence="2" id="KW-1185">Reference proteome</keyword>
<proteinExistence type="predicted"/>
<evidence type="ECO:0000313" key="1">
    <source>
        <dbReference type="EMBL" id="ONI43984.1"/>
    </source>
</evidence>
<name>A0ACC8XIC3_9FIRM</name>
<protein>
    <submittedName>
        <fullName evidence="1">Uncharacterized protein</fullName>
    </submittedName>
</protein>